<gene>
    <name evidence="2" type="ORF">EJA19_12435</name>
</gene>
<feature type="transmembrane region" description="Helical" evidence="1">
    <location>
        <begin position="84"/>
        <end position="105"/>
    </location>
</feature>
<protein>
    <recommendedName>
        <fullName evidence="4">Lysoplasmalogenase</fullName>
    </recommendedName>
</protein>
<dbReference type="Proteomes" id="UP000270620">
    <property type="component" value="Unassembled WGS sequence"/>
</dbReference>
<keyword evidence="1" id="KW-1133">Transmembrane helix</keyword>
<feature type="transmembrane region" description="Helical" evidence="1">
    <location>
        <begin position="148"/>
        <end position="171"/>
    </location>
</feature>
<dbReference type="AlphaFoldDB" id="A0A3R9PHI8"/>
<feature type="transmembrane region" description="Helical" evidence="1">
    <location>
        <begin position="205"/>
        <end position="225"/>
    </location>
</feature>
<evidence type="ECO:0000256" key="1">
    <source>
        <dbReference type="SAM" id="Phobius"/>
    </source>
</evidence>
<dbReference type="RefSeq" id="WP_125468703.1">
    <property type="nucleotide sequence ID" value="NZ_RWBG01000006.1"/>
</dbReference>
<proteinExistence type="predicted"/>
<dbReference type="EMBL" id="RWBG01000006">
    <property type="protein sequence ID" value="RSK38295.1"/>
    <property type="molecule type" value="Genomic_DNA"/>
</dbReference>
<organism evidence="2 3">
    <name type="scientific">Mangrovimonas spongiae</name>
    <dbReference type="NCBI Taxonomy" id="2494697"/>
    <lineage>
        <taxon>Bacteria</taxon>
        <taxon>Pseudomonadati</taxon>
        <taxon>Bacteroidota</taxon>
        <taxon>Flavobacteriia</taxon>
        <taxon>Flavobacteriales</taxon>
        <taxon>Flavobacteriaceae</taxon>
        <taxon>Mangrovimonas</taxon>
    </lineage>
</organism>
<feature type="transmembrane region" description="Helical" evidence="1">
    <location>
        <begin position="117"/>
        <end position="136"/>
    </location>
</feature>
<evidence type="ECO:0008006" key="4">
    <source>
        <dbReference type="Google" id="ProtNLM"/>
    </source>
</evidence>
<feature type="transmembrane region" description="Helical" evidence="1">
    <location>
        <begin position="178"/>
        <end position="199"/>
    </location>
</feature>
<name>A0A3R9PHI8_9FLAO</name>
<dbReference type="OrthoDB" id="1443753at2"/>
<feature type="transmembrane region" description="Helical" evidence="1">
    <location>
        <begin position="6"/>
        <end position="24"/>
    </location>
</feature>
<sequence>MNKSNLLGGLIVILVVLFLLLDFYDEYMLSKVAKSLIVPSITLLYFINVTRKPKFFSWFLILFSISEITSFIEYFLVTDFQFDMYYTVGNLFYIAAYCCLIYHVYKTIDIKRILTNYKIHLIILGLLNAYIIYVLLTIVKPYTFGSYIFYIEFLYNIVMLVLLAISLLSYFNKDNKKSLFMFFGSLSIVFSEVIQVAYYYISEKYLLYVVSGLLFIGAFWFYYLYSKAKNENTFKLTTQV</sequence>
<keyword evidence="3" id="KW-1185">Reference proteome</keyword>
<evidence type="ECO:0000313" key="3">
    <source>
        <dbReference type="Proteomes" id="UP000270620"/>
    </source>
</evidence>
<feature type="transmembrane region" description="Helical" evidence="1">
    <location>
        <begin position="55"/>
        <end position="72"/>
    </location>
</feature>
<comment type="caution">
    <text evidence="2">The sequence shown here is derived from an EMBL/GenBank/DDBJ whole genome shotgun (WGS) entry which is preliminary data.</text>
</comment>
<accession>A0A3R9PHI8</accession>
<evidence type="ECO:0000313" key="2">
    <source>
        <dbReference type="EMBL" id="RSK38295.1"/>
    </source>
</evidence>
<keyword evidence="1" id="KW-0812">Transmembrane</keyword>
<reference evidence="2 3" key="1">
    <citation type="submission" date="2018-12" db="EMBL/GenBank/DDBJ databases">
        <title>Mangrovimonas spongiae sp. nov., a novel member of the genus Mangrovimonas isolated from marine sponge.</title>
        <authorList>
            <person name="Zhuang L."/>
            <person name="Luo L."/>
        </authorList>
    </citation>
    <scope>NUCLEOTIDE SEQUENCE [LARGE SCALE GENOMIC DNA]</scope>
    <source>
        <strain evidence="2 3">HN-E26</strain>
    </source>
</reference>
<keyword evidence="1" id="KW-0472">Membrane</keyword>